<protein>
    <submittedName>
        <fullName evidence="1">Uncharacterized protein</fullName>
    </submittedName>
</protein>
<organism evidence="1 2">
    <name type="scientific">Epilithonimonas mollis</name>
    <dbReference type="NCBI Taxonomy" id="216903"/>
    <lineage>
        <taxon>Bacteria</taxon>
        <taxon>Pseudomonadati</taxon>
        <taxon>Bacteroidota</taxon>
        <taxon>Flavobacteriia</taxon>
        <taxon>Flavobacteriales</taxon>
        <taxon>Weeksellaceae</taxon>
        <taxon>Chryseobacterium group</taxon>
        <taxon>Epilithonimonas</taxon>
    </lineage>
</organism>
<reference evidence="2" key="1">
    <citation type="submission" date="2016-11" db="EMBL/GenBank/DDBJ databases">
        <authorList>
            <person name="Varghese N."/>
            <person name="Submissions S."/>
        </authorList>
    </citation>
    <scope>NUCLEOTIDE SEQUENCE [LARGE SCALE GENOMIC DNA]</scope>
    <source>
        <strain evidence="2">DSM 18016</strain>
    </source>
</reference>
<dbReference type="Proteomes" id="UP000184498">
    <property type="component" value="Unassembled WGS sequence"/>
</dbReference>
<proteinExistence type="predicted"/>
<keyword evidence="2" id="KW-1185">Reference proteome</keyword>
<sequence>MFLLLGFKSAEELAVMLGLTQNTLLQPMKYRDFEIDRQAYDLISFFEGSKLNAYKVNGEKLYTIGNGSTLLLLPNGQKYRGHGNVLATDTISSLRQGMGLVSMSDLDFMSYLMKTHIKYSPSSKYMIRAVPNLEAIKLPFYRELAISLIDANYMSGSIFSSVSFSIFLSVIAQNPNNRKVIAAAYLQMRYNYIRTLNAWGSLVRHGWMIRLYANARNIEFGLYDYKKIGASFGSETPSSRALMIKKCWDEYGVKVVY</sequence>
<name>A0A1M6U2J0_9FLAO</name>
<evidence type="ECO:0000313" key="1">
    <source>
        <dbReference type="EMBL" id="SHK63298.1"/>
    </source>
</evidence>
<dbReference type="AlphaFoldDB" id="A0A1M6U2J0"/>
<dbReference type="STRING" id="216903.SAMN05444371_3078"/>
<evidence type="ECO:0000313" key="2">
    <source>
        <dbReference type="Proteomes" id="UP000184498"/>
    </source>
</evidence>
<accession>A0A1M6U2J0</accession>
<dbReference type="EMBL" id="FRAM01000004">
    <property type="protein sequence ID" value="SHK63298.1"/>
    <property type="molecule type" value="Genomic_DNA"/>
</dbReference>
<gene>
    <name evidence="1" type="ORF">SAMN05444371_3078</name>
</gene>
<dbReference type="RefSeq" id="WP_139258345.1">
    <property type="nucleotide sequence ID" value="NZ_FRAM01000004.1"/>
</dbReference>